<name>A0A5S9F2C5_UABAM</name>
<comment type="similarity">
    <text evidence="1">Belongs to the peptidase S1C family.</text>
</comment>
<dbReference type="InterPro" id="IPR001478">
    <property type="entry name" value="PDZ"/>
</dbReference>
<dbReference type="PRINTS" id="PR00834">
    <property type="entry name" value="PROTEASES2C"/>
</dbReference>
<dbReference type="GO" id="GO:0006508">
    <property type="term" value="P:proteolysis"/>
    <property type="evidence" value="ECO:0007669"/>
    <property type="project" value="UniProtKB-KW"/>
</dbReference>
<dbReference type="Pfam" id="PF17820">
    <property type="entry name" value="PDZ_6"/>
    <property type="match status" value="1"/>
</dbReference>
<feature type="domain" description="PDZ" evidence="5">
    <location>
        <begin position="369"/>
        <end position="426"/>
    </location>
</feature>
<dbReference type="Gene3D" id="2.30.42.10">
    <property type="match status" value="2"/>
</dbReference>
<evidence type="ECO:0000256" key="1">
    <source>
        <dbReference type="ARBA" id="ARBA00010541"/>
    </source>
</evidence>
<evidence type="ECO:0000313" key="6">
    <source>
        <dbReference type="EMBL" id="BBM83527.1"/>
    </source>
</evidence>
<dbReference type="GO" id="GO:0004252">
    <property type="term" value="F:serine-type endopeptidase activity"/>
    <property type="evidence" value="ECO:0007669"/>
    <property type="project" value="InterPro"/>
</dbReference>
<dbReference type="EMBL" id="AP019860">
    <property type="protein sequence ID" value="BBM83527.1"/>
    <property type="molecule type" value="Genomic_DNA"/>
</dbReference>
<evidence type="ECO:0000256" key="4">
    <source>
        <dbReference type="SAM" id="Phobius"/>
    </source>
</evidence>
<keyword evidence="2" id="KW-0645">Protease</keyword>
<evidence type="ECO:0000259" key="5">
    <source>
        <dbReference type="PROSITE" id="PS50106"/>
    </source>
</evidence>
<dbReference type="SUPFAM" id="SSF50156">
    <property type="entry name" value="PDZ domain-like"/>
    <property type="match status" value="2"/>
</dbReference>
<keyword evidence="3" id="KW-0378">Hydrolase</keyword>
<dbReference type="Gene3D" id="2.40.10.120">
    <property type="match status" value="1"/>
</dbReference>
<dbReference type="PANTHER" id="PTHR22939:SF129">
    <property type="entry name" value="SERINE PROTEASE HTRA2, MITOCHONDRIAL"/>
    <property type="match status" value="1"/>
</dbReference>
<gene>
    <name evidence="6" type="ORF">UABAM_01879</name>
</gene>
<protein>
    <submittedName>
        <fullName evidence="6">MucD</fullName>
    </submittedName>
</protein>
<dbReference type="InterPro" id="IPR041489">
    <property type="entry name" value="PDZ_6"/>
</dbReference>
<feature type="transmembrane region" description="Helical" evidence="4">
    <location>
        <begin position="113"/>
        <end position="135"/>
    </location>
</feature>
<accession>A0A5S9F2C5</accession>
<dbReference type="OrthoDB" id="248175at2"/>
<dbReference type="PANTHER" id="PTHR22939">
    <property type="entry name" value="SERINE PROTEASE FAMILY S1C HTRA-RELATED"/>
    <property type="match status" value="1"/>
</dbReference>
<evidence type="ECO:0000313" key="7">
    <source>
        <dbReference type="Proteomes" id="UP000326354"/>
    </source>
</evidence>
<organism evidence="6 7">
    <name type="scientific">Uabimicrobium amorphum</name>
    <dbReference type="NCBI Taxonomy" id="2596890"/>
    <lineage>
        <taxon>Bacteria</taxon>
        <taxon>Pseudomonadati</taxon>
        <taxon>Planctomycetota</taxon>
        <taxon>Candidatus Uabimicrobiia</taxon>
        <taxon>Candidatus Uabimicrobiales</taxon>
        <taxon>Candidatus Uabimicrobiaceae</taxon>
        <taxon>Candidatus Uabimicrobium</taxon>
    </lineage>
</organism>
<dbReference type="InterPro" id="IPR036034">
    <property type="entry name" value="PDZ_sf"/>
</dbReference>
<keyword evidence="4" id="KW-1133">Transmembrane helix</keyword>
<keyword evidence="4" id="KW-0812">Transmembrane</keyword>
<evidence type="ECO:0000256" key="3">
    <source>
        <dbReference type="ARBA" id="ARBA00022801"/>
    </source>
</evidence>
<keyword evidence="7" id="KW-1185">Reference proteome</keyword>
<dbReference type="InterPro" id="IPR009003">
    <property type="entry name" value="Peptidase_S1_PA"/>
</dbReference>
<dbReference type="Proteomes" id="UP000326354">
    <property type="component" value="Chromosome"/>
</dbReference>
<dbReference type="RefSeq" id="WP_151967723.1">
    <property type="nucleotide sequence ID" value="NZ_AP019860.1"/>
</dbReference>
<reference evidence="6 7" key="1">
    <citation type="submission" date="2019-08" db="EMBL/GenBank/DDBJ databases">
        <title>Complete genome sequence of Candidatus Uab amorphum.</title>
        <authorList>
            <person name="Shiratori T."/>
            <person name="Suzuki S."/>
            <person name="Kakizawa Y."/>
            <person name="Ishida K."/>
        </authorList>
    </citation>
    <scope>NUCLEOTIDE SEQUENCE [LARGE SCALE GENOMIC DNA]</scope>
    <source>
        <strain evidence="6 7">SRT547</strain>
    </source>
</reference>
<evidence type="ECO:0000256" key="2">
    <source>
        <dbReference type="ARBA" id="ARBA00022670"/>
    </source>
</evidence>
<dbReference type="SMART" id="SM00228">
    <property type="entry name" value="PDZ"/>
    <property type="match status" value="2"/>
</dbReference>
<dbReference type="Pfam" id="PF13365">
    <property type="entry name" value="Trypsin_2"/>
    <property type="match status" value="1"/>
</dbReference>
<dbReference type="InterPro" id="IPR001940">
    <property type="entry name" value="Peptidase_S1C"/>
</dbReference>
<dbReference type="AlphaFoldDB" id="A0A5S9F2C5"/>
<keyword evidence="4" id="KW-0472">Membrane</keyword>
<sequence>MSEKKIFCAQCSQEQECIIDPFNGKILCAVCNECLGQDAAHGPVAKSGNEDIVFGEQPEAKAEKTPLVIDIGAESENFTQKDIAKEQISDVISRPDFYDSMDAAYDHSRRNPFLFFLVVFFLCTVVSVICIVYFLQRTTRSVIVEKKVVAEEVSPLEQLRLLESLRIERTQKVVQSVVIIENTTSLRANSFKQGTGFIIDELGHVVTNHHVISQNLGNLQGILHNRRRVNFLLHSYDEISDIAILKIIDFSRVKGEVSRIEWGDSQVLKTGSHIWTLAHPRGLFFSLISGFVSHDHRYLAAYVPKKEYSSGGFFHCWIQVDAAITEGVSGGPLFNLDGEVVGVNTRRSEYPGLGFCVPSNHAREVVNELLSFKQIIRNTLGVIWRPQWHIQEKQGAIINIIIPDSSAAKAGLQSGDVVLEINKQPITCRYHSDLPALRKIESELSSDEQTILKFRRKEKLYEARLFPDLRKPFHNKVIFFRHLKFWGIPISPSLQAYLKTPQQAGIWIIDVHPTSPLFKAGVAKNDLLLGINQNFKTSSDFIDLYQNLPRKKFMRLIVQTGQNIRKLRFWSP</sequence>
<dbReference type="KEGG" id="uam:UABAM_01879"/>
<proteinExistence type="inferred from homology"/>
<dbReference type="SUPFAM" id="SSF50494">
    <property type="entry name" value="Trypsin-like serine proteases"/>
    <property type="match status" value="1"/>
</dbReference>
<dbReference type="PROSITE" id="PS50106">
    <property type="entry name" value="PDZ"/>
    <property type="match status" value="1"/>
</dbReference>